<name>A0A1G1Y1B8_9BACT</name>
<accession>A0A1G1Y1B8</accession>
<gene>
    <name evidence="10" type="ORF">A2744_02015</name>
</gene>
<evidence type="ECO:0000259" key="8">
    <source>
        <dbReference type="Pfam" id="PF01551"/>
    </source>
</evidence>
<dbReference type="SUPFAM" id="SSF51261">
    <property type="entry name" value="Duplicated hybrid motif"/>
    <property type="match status" value="1"/>
</dbReference>
<dbReference type="PANTHER" id="PTHR21666:SF288">
    <property type="entry name" value="CELL DIVISION PROTEIN YTFB"/>
    <property type="match status" value="1"/>
</dbReference>
<proteinExistence type="predicted"/>
<evidence type="ECO:0000256" key="6">
    <source>
        <dbReference type="ARBA" id="ARBA00022833"/>
    </source>
</evidence>
<dbReference type="Gene3D" id="2.70.70.10">
    <property type="entry name" value="Glucose Permease (Domain IIA)"/>
    <property type="match status" value="1"/>
</dbReference>
<evidence type="ECO:0000313" key="11">
    <source>
        <dbReference type="Proteomes" id="UP000178240"/>
    </source>
</evidence>
<dbReference type="GO" id="GO:0006508">
    <property type="term" value="P:proteolysis"/>
    <property type="evidence" value="ECO:0007669"/>
    <property type="project" value="UniProtKB-KW"/>
</dbReference>
<protein>
    <submittedName>
        <fullName evidence="10">Uncharacterized protein</fullName>
    </submittedName>
</protein>
<sequence length="405" mass="44987">MKFLVYLVILIALVAGLFLFWPKSNKVDQNLTEGIEQAAPTTYTRSLEITEGATYGFLMAQAGVPTTTRQEIFAAAQSVYDLTKIRLGRSLDLVYDLTTDELEQLVYQIDTEERLYVSLNSTTTASSTEPVWSAAVKSIPYEIKIKTVAGTIETSMYESALAQNIDERAVIGFADAFQWTIDFAWEVRQGDTYKFIYEERYLDGEYIMPGQILAGKFVNAGKDLYAFYYQETAENFGYFDEAGNSAERTFLKAPLAFKYITSGFTTGSRYIAAFNIATGHRAIDYAATFGTPVRAVGDGTVIFAGWDGSYGYKISVRHNATYTTNYAHLSKFAIKSGQKVSQGQTIGYVGSTGLSTGPHLHYELVKNGTKINPLTEVFPPKEGIKEENKPAYLAVTKDLKEKLDN</sequence>
<evidence type="ECO:0000256" key="2">
    <source>
        <dbReference type="ARBA" id="ARBA00004196"/>
    </source>
</evidence>
<dbReference type="Pfam" id="PF01551">
    <property type="entry name" value="Peptidase_M23"/>
    <property type="match status" value="1"/>
</dbReference>
<dbReference type="Proteomes" id="UP000178240">
    <property type="component" value="Unassembled WGS sequence"/>
</dbReference>
<dbReference type="InterPro" id="IPR045834">
    <property type="entry name" value="Csd3_N2"/>
</dbReference>
<feature type="domain" description="M23ase beta-sheet core" evidence="8">
    <location>
        <begin position="279"/>
        <end position="373"/>
    </location>
</feature>
<evidence type="ECO:0000256" key="5">
    <source>
        <dbReference type="ARBA" id="ARBA00022801"/>
    </source>
</evidence>
<keyword evidence="6" id="KW-0862">Zinc</keyword>
<dbReference type="InterPro" id="IPR016047">
    <property type="entry name" value="M23ase_b-sheet_dom"/>
</dbReference>
<evidence type="ECO:0000256" key="1">
    <source>
        <dbReference type="ARBA" id="ARBA00001947"/>
    </source>
</evidence>
<evidence type="ECO:0000259" key="9">
    <source>
        <dbReference type="Pfam" id="PF19425"/>
    </source>
</evidence>
<evidence type="ECO:0000256" key="4">
    <source>
        <dbReference type="ARBA" id="ARBA00022723"/>
    </source>
</evidence>
<evidence type="ECO:0000256" key="3">
    <source>
        <dbReference type="ARBA" id="ARBA00022670"/>
    </source>
</evidence>
<dbReference type="GO" id="GO:0004222">
    <property type="term" value="F:metalloendopeptidase activity"/>
    <property type="evidence" value="ECO:0007669"/>
    <property type="project" value="TreeGrafter"/>
</dbReference>
<organism evidence="10 11">
    <name type="scientific">Candidatus Buchananbacteria bacterium RIFCSPHIGHO2_01_FULL_44_11</name>
    <dbReference type="NCBI Taxonomy" id="1797535"/>
    <lineage>
        <taxon>Bacteria</taxon>
        <taxon>Candidatus Buchananiibacteriota</taxon>
    </lineage>
</organism>
<keyword evidence="3" id="KW-0645">Protease</keyword>
<dbReference type="AlphaFoldDB" id="A0A1G1Y1B8"/>
<dbReference type="PANTHER" id="PTHR21666">
    <property type="entry name" value="PEPTIDASE-RELATED"/>
    <property type="match status" value="1"/>
</dbReference>
<dbReference type="GO" id="GO:0030313">
    <property type="term" value="C:cell envelope"/>
    <property type="evidence" value="ECO:0007669"/>
    <property type="project" value="UniProtKB-SubCell"/>
</dbReference>
<dbReference type="InterPro" id="IPR050570">
    <property type="entry name" value="Cell_wall_metabolism_enzyme"/>
</dbReference>
<dbReference type="InterPro" id="IPR011055">
    <property type="entry name" value="Dup_hybrid_motif"/>
</dbReference>
<dbReference type="Gene3D" id="3.10.450.350">
    <property type="match status" value="2"/>
</dbReference>
<keyword evidence="7" id="KW-0482">Metalloprotease</keyword>
<keyword evidence="4" id="KW-0479">Metal-binding</keyword>
<comment type="cofactor">
    <cofactor evidence="1">
        <name>Zn(2+)</name>
        <dbReference type="ChEBI" id="CHEBI:29105"/>
    </cofactor>
</comment>
<dbReference type="GO" id="GO:0046872">
    <property type="term" value="F:metal ion binding"/>
    <property type="evidence" value="ECO:0007669"/>
    <property type="project" value="UniProtKB-KW"/>
</dbReference>
<feature type="domain" description="Csd3-like second N-terminal" evidence="9">
    <location>
        <begin position="145"/>
        <end position="259"/>
    </location>
</feature>
<dbReference type="Pfam" id="PF19425">
    <property type="entry name" value="Csd3_N2"/>
    <property type="match status" value="1"/>
</dbReference>
<dbReference type="CDD" id="cd12797">
    <property type="entry name" value="M23_peptidase"/>
    <property type="match status" value="1"/>
</dbReference>
<evidence type="ECO:0000313" key="10">
    <source>
        <dbReference type="EMBL" id="OGY46115.1"/>
    </source>
</evidence>
<evidence type="ECO:0000256" key="7">
    <source>
        <dbReference type="ARBA" id="ARBA00023049"/>
    </source>
</evidence>
<dbReference type="STRING" id="1797535.A2744_02015"/>
<reference evidence="10 11" key="1">
    <citation type="journal article" date="2016" name="Nat. Commun.">
        <title>Thousands of microbial genomes shed light on interconnected biogeochemical processes in an aquifer system.</title>
        <authorList>
            <person name="Anantharaman K."/>
            <person name="Brown C.T."/>
            <person name="Hug L.A."/>
            <person name="Sharon I."/>
            <person name="Castelle C.J."/>
            <person name="Probst A.J."/>
            <person name="Thomas B.C."/>
            <person name="Singh A."/>
            <person name="Wilkins M.J."/>
            <person name="Karaoz U."/>
            <person name="Brodie E.L."/>
            <person name="Williams K.H."/>
            <person name="Hubbard S.S."/>
            <person name="Banfield J.F."/>
        </authorList>
    </citation>
    <scope>NUCLEOTIDE SEQUENCE [LARGE SCALE GENOMIC DNA]</scope>
</reference>
<keyword evidence="5" id="KW-0378">Hydrolase</keyword>
<comment type="subcellular location">
    <subcellularLocation>
        <location evidence="2">Cell envelope</location>
    </subcellularLocation>
</comment>
<comment type="caution">
    <text evidence="10">The sequence shown here is derived from an EMBL/GenBank/DDBJ whole genome shotgun (WGS) entry which is preliminary data.</text>
</comment>
<dbReference type="EMBL" id="MHIE01000007">
    <property type="protein sequence ID" value="OGY46115.1"/>
    <property type="molecule type" value="Genomic_DNA"/>
</dbReference>